<dbReference type="STRING" id="243275.TDE_1778"/>
<keyword evidence="3" id="KW-1185">Reference proteome</keyword>
<dbReference type="Proteomes" id="UP000008212">
    <property type="component" value="Chromosome"/>
</dbReference>
<evidence type="ECO:0000313" key="2">
    <source>
        <dbReference type="EMBL" id="AAS12349.1"/>
    </source>
</evidence>
<evidence type="ECO:0000313" key="1">
    <source>
        <dbReference type="EMBL" id="AAS12293.1"/>
    </source>
</evidence>
<accession>Q73LM8</accession>
<organism evidence="2 3">
    <name type="scientific">Treponema denticola (strain ATCC 35405 / DSM 14222 / CIP 103919 / JCM 8153 / KCTC 15104)</name>
    <dbReference type="NCBI Taxonomy" id="243275"/>
    <lineage>
        <taxon>Bacteria</taxon>
        <taxon>Pseudomonadati</taxon>
        <taxon>Spirochaetota</taxon>
        <taxon>Spirochaetia</taxon>
        <taxon>Spirochaetales</taxon>
        <taxon>Treponemataceae</taxon>
        <taxon>Treponema</taxon>
    </lineage>
</organism>
<reference evidence="2 3" key="1">
    <citation type="journal article" date="2004" name="Proc. Natl. Acad. Sci. U.S.A.">
        <title>Comparison of the genome of the oral pathogen Treponema denticola with other spirochete genomes.</title>
        <authorList>
            <person name="Seshadri R."/>
            <person name="Myers G.S."/>
            <person name="Tettelin H."/>
            <person name="Eisen J.A."/>
            <person name="Heidelberg J.F."/>
            <person name="Dodson R.J."/>
            <person name="Davidsen T.M."/>
            <person name="DeBoy R.T."/>
            <person name="Fouts D.E."/>
            <person name="Haft D.H."/>
            <person name="Selengut J."/>
            <person name="Ren Q."/>
            <person name="Brinkac L.M."/>
            <person name="Madupu R."/>
            <person name="Kolonay J."/>
            <person name="Durkin S.A."/>
            <person name="Daugherty S.C."/>
            <person name="Shetty J."/>
            <person name="Shvartsbeyn A."/>
            <person name="Gebregeorgis E."/>
            <person name="Geer K."/>
            <person name="Tsegaye G."/>
            <person name="Malek J."/>
            <person name="Ayodeji B."/>
            <person name="Shatsman S."/>
            <person name="McLeod M.P."/>
            <person name="Smajs D."/>
            <person name="Howell J.K."/>
            <person name="Pal S."/>
            <person name="Amin A."/>
            <person name="Vashisth P."/>
            <person name="McNeill T.Z."/>
            <person name="Xiang Q."/>
            <person name="Sodergren E."/>
            <person name="Baca E."/>
            <person name="Weinstock G.M."/>
            <person name="Norris S.J."/>
            <person name="Fraser C.M."/>
            <person name="Paulsen I.T."/>
        </authorList>
    </citation>
    <scope>NUCLEOTIDE SEQUENCE [LARGE SCALE GENOMIC DNA]</scope>
    <source>
        <strain evidence="2">ATCC 35405</strain>
        <strain evidence="3">ATCC 35405 / DSM 14222 / CIP 103919 / JCM 8153 / KCTC 15104</strain>
    </source>
</reference>
<dbReference type="PaxDb" id="243275-TDE_1778"/>
<dbReference type="PATRIC" id="fig|243275.7.peg.1694"/>
<protein>
    <submittedName>
        <fullName evidence="2">Uncharacterized protein</fullName>
    </submittedName>
</protein>
<evidence type="ECO:0000313" key="3">
    <source>
        <dbReference type="Proteomes" id="UP000008212"/>
    </source>
</evidence>
<name>Q73LM8_TREDE</name>
<sequence length="38" mass="4413">MDEEILENKLSIVFAKKTSSIINQLNLILLRLMEILIL</sequence>
<dbReference type="AlphaFoldDB" id="Q73LM8"/>
<dbReference type="EMBL" id="AE017226">
    <property type="protein sequence ID" value="AAS12349.1"/>
    <property type="molecule type" value="Genomic_DNA"/>
</dbReference>
<dbReference type="HOGENOM" id="CLU_3334245_0_0_12"/>
<dbReference type="EMBL" id="AE017226">
    <property type="protein sequence ID" value="AAS12293.1"/>
    <property type="molecule type" value="Genomic_DNA"/>
</dbReference>
<gene>
    <name evidence="1" type="ordered locus">TDE_1778</name>
    <name evidence="2" type="ordered locus">TDE_1834</name>
</gene>
<proteinExistence type="predicted"/>
<dbReference type="KEGG" id="tde:TDE_1778"/>
<dbReference type="KEGG" id="tde:TDE_1834"/>